<dbReference type="Gene3D" id="3.30.70.1430">
    <property type="entry name" value="Multidrug efflux transporter AcrB pore domain"/>
    <property type="match status" value="2"/>
</dbReference>
<dbReference type="FunFam" id="1.20.1640.10:FF:000001">
    <property type="entry name" value="Efflux pump membrane transporter"/>
    <property type="match status" value="1"/>
</dbReference>
<feature type="transmembrane region" description="Helical" evidence="9">
    <location>
        <begin position="919"/>
        <end position="937"/>
    </location>
</feature>
<feature type="transmembrane region" description="Helical" evidence="9">
    <location>
        <begin position="12"/>
        <end position="33"/>
    </location>
</feature>
<keyword evidence="3" id="KW-0813">Transport</keyword>
<dbReference type="RefSeq" id="WP_164727958.1">
    <property type="nucleotide sequence ID" value="NZ_WNCS01000003.1"/>
</dbReference>
<dbReference type="PANTHER" id="PTHR32063">
    <property type="match status" value="1"/>
</dbReference>
<dbReference type="Gene3D" id="3.30.2090.10">
    <property type="entry name" value="Multidrug efflux transporter AcrB TolC docking domain, DN and DC subdomains"/>
    <property type="match status" value="2"/>
</dbReference>
<keyword evidence="4" id="KW-1003">Cell membrane</keyword>
<dbReference type="GO" id="GO:0009636">
    <property type="term" value="P:response to toxic substance"/>
    <property type="evidence" value="ECO:0007669"/>
    <property type="project" value="UniProtKB-ARBA"/>
</dbReference>
<dbReference type="PANTHER" id="PTHR32063:SF9">
    <property type="entry name" value="SIMILAR TO MULTIDRUG RESISTANCE PROTEIN MEXB"/>
    <property type="match status" value="1"/>
</dbReference>
<evidence type="ECO:0000256" key="4">
    <source>
        <dbReference type="ARBA" id="ARBA00022475"/>
    </source>
</evidence>
<dbReference type="Gene3D" id="1.20.1640.10">
    <property type="entry name" value="Multidrug efflux transporter AcrB transmembrane domain"/>
    <property type="match status" value="2"/>
</dbReference>
<organism evidence="10 11">
    <name type="scientific">Parabacteroides merdae</name>
    <dbReference type="NCBI Taxonomy" id="46503"/>
    <lineage>
        <taxon>Bacteria</taxon>
        <taxon>Pseudomonadati</taxon>
        <taxon>Bacteroidota</taxon>
        <taxon>Bacteroidia</taxon>
        <taxon>Bacteroidales</taxon>
        <taxon>Tannerellaceae</taxon>
        <taxon>Parabacteroides</taxon>
    </lineage>
</organism>
<evidence type="ECO:0000256" key="5">
    <source>
        <dbReference type="ARBA" id="ARBA00022519"/>
    </source>
</evidence>
<feature type="transmembrane region" description="Helical" evidence="9">
    <location>
        <begin position="996"/>
        <end position="1022"/>
    </location>
</feature>
<evidence type="ECO:0000313" key="10">
    <source>
        <dbReference type="EMBL" id="MTU69768.1"/>
    </source>
</evidence>
<evidence type="ECO:0000256" key="6">
    <source>
        <dbReference type="ARBA" id="ARBA00022692"/>
    </source>
</evidence>
<comment type="caution">
    <text evidence="10">The sequence shown here is derived from an EMBL/GenBank/DDBJ whole genome shotgun (WGS) entry which is preliminary data.</text>
</comment>
<feature type="transmembrane region" description="Helical" evidence="9">
    <location>
        <begin position="390"/>
        <end position="414"/>
    </location>
</feature>
<accession>A0AA44APK8</accession>
<dbReference type="GO" id="GO:0005886">
    <property type="term" value="C:plasma membrane"/>
    <property type="evidence" value="ECO:0007669"/>
    <property type="project" value="UniProtKB-SubCell"/>
</dbReference>
<evidence type="ECO:0000256" key="3">
    <source>
        <dbReference type="ARBA" id="ARBA00022448"/>
    </source>
</evidence>
<dbReference type="SUPFAM" id="SSF82714">
    <property type="entry name" value="Multidrug efflux transporter AcrB TolC docking domain, DN and DC subdomains"/>
    <property type="match status" value="2"/>
</dbReference>
<keyword evidence="8 9" id="KW-0472">Membrane</keyword>
<dbReference type="Proteomes" id="UP000448908">
    <property type="component" value="Unassembled WGS sequence"/>
</dbReference>
<dbReference type="InterPro" id="IPR004764">
    <property type="entry name" value="MdtF-like"/>
</dbReference>
<evidence type="ECO:0000256" key="1">
    <source>
        <dbReference type="ARBA" id="ARBA00004429"/>
    </source>
</evidence>
<dbReference type="Gene3D" id="3.30.70.1320">
    <property type="entry name" value="Multidrug efflux transporter AcrB pore domain like"/>
    <property type="match status" value="1"/>
</dbReference>
<comment type="similarity">
    <text evidence="2">Belongs to the resistance-nodulation-cell division (RND) (TC 2.A.6) family.</text>
</comment>
<dbReference type="GO" id="GO:0042910">
    <property type="term" value="F:xenobiotic transmembrane transporter activity"/>
    <property type="evidence" value="ECO:0007669"/>
    <property type="project" value="TreeGrafter"/>
</dbReference>
<evidence type="ECO:0000313" key="11">
    <source>
        <dbReference type="Proteomes" id="UP000448908"/>
    </source>
</evidence>
<dbReference type="SUPFAM" id="SSF82693">
    <property type="entry name" value="Multidrug efflux transporter AcrB pore domain, PN1, PN2, PC1 and PC2 subdomains"/>
    <property type="match status" value="3"/>
</dbReference>
<dbReference type="GO" id="GO:0015562">
    <property type="term" value="F:efflux transmembrane transporter activity"/>
    <property type="evidence" value="ECO:0007669"/>
    <property type="project" value="InterPro"/>
</dbReference>
<keyword evidence="6 9" id="KW-0812">Transmembrane</keyword>
<dbReference type="FunFam" id="3.30.70.1430:FF:000001">
    <property type="entry name" value="Efflux pump membrane transporter"/>
    <property type="match status" value="1"/>
</dbReference>
<dbReference type="AlphaFoldDB" id="A0AA44APK8"/>
<dbReference type="InterPro" id="IPR001036">
    <property type="entry name" value="Acrflvin-R"/>
</dbReference>
<dbReference type="NCBIfam" id="TIGR00915">
    <property type="entry name" value="2A0602"/>
    <property type="match status" value="1"/>
</dbReference>
<feature type="transmembrane region" description="Helical" evidence="9">
    <location>
        <begin position="338"/>
        <end position="357"/>
    </location>
</feature>
<dbReference type="Pfam" id="PF00873">
    <property type="entry name" value="ACR_tran"/>
    <property type="match status" value="1"/>
</dbReference>
<dbReference type="PRINTS" id="PR00702">
    <property type="entry name" value="ACRIFLAVINRP"/>
</dbReference>
<feature type="transmembrane region" description="Helical" evidence="9">
    <location>
        <begin position="868"/>
        <end position="886"/>
    </location>
</feature>
<feature type="transmembrane region" description="Helical" evidence="9">
    <location>
        <begin position="958"/>
        <end position="984"/>
    </location>
</feature>
<feature type="transmembrane region" description="Helical" evidence="9">
    <location>
        <begin position="893"/>
        <end position="913"/>
    </location>
</feature>
<evidence type="ECO:0000256" key="8">
    <source>
        <dbReference type="ARBA" id="ARBA00023136"/>
    </source>
</evidence>
<feature type="transmembrane region" description="Helical" evidence="9">
    <location>
        <begin position="435"/>
        <end position="460"/>
    </location>
</feature>
<feature type="transmembrane region" description="Helical" evidence="9">
    <location>
        <begin position="472"/>
        <end position="495"/>
    </location>
</feature>
<feature type="transmembrane region" description="Helical" evidence="9">
    <location>
        <begin position="364"/>
        <end position="384"/>
    </location>
</feature>
<keyword evidence="7 9" id="KW-1133">Transmembrane helix</keyword>
<dbReference type="InterPro" id="IPR027463">
    <property type="entry name" value="AcrB_DN_DC_subdom"/>
</dbReference>
<evidence type="ECO:0000256" key="2">
    <source>
        <dbReference type="ARBA" id="ARBA00010942"/>
    </source>
</evidence>
<dbReference type="SUPFAM" id="SSF82866">
    <property type="entry name" value="Multidrug efflux transporter AcrB transmembrane domain"/>
    <property type="match status" value="2"/>
</dbReference>
<protein>
    <submittedName>
        <fullName evidence="10">Efflux RND transporter permease subunit</fullName>
    </submittedName>
</protein>
<evidence type="ECO:0000256" key="9">
    <source>
        <dbReference type="SAM" id="Phobius"/>
    </source>
</evidence>
<dbReference type="EMBL" id="WNDA01000018">
    <property type="protein sequence ID" value="MTU69768.1"/>
    <property type="molecule type" value="Genomic_DNA"/>
</dbReference>
<reference evidence="10 11" key="1">
    <citation type="journal article" date="2019" name="Nat. Med.">
        <title>A library of human gut bacterial isolates paired with longitudinal multiomics data enables mechanistic microbiome research.</title>
        <authorList>
            <person name="Poyet M."/>
            <person name="Groussin M."/>
            <person name="Gibbons S.M."/>
            <person name="Avila-Pacheco J."/>
            <person name="Jiang X."/>
            <person name="Kearney S.M."/>
            <person name="Perrotta A.R."/>
            <person name="Berdy B."/>
            <person name="Zhao S."/>
            <person name="Lieberman T.D."/>
            <person name="Swanson P.K."/>
            <person name="Smith M."/>
            <person name="Roesemann S."/>
            <person name="Alexander J.E."/>
            <person name="Rich S.A."/>
            <person name="Livny J."/>
            <person name="Vlamakis H."/>
            <person name="Clish C."/>
            <person name="Bullock K."/>
            <person name="Deik A."/>
            <person name="Scott J."/>
            <person name="Pierce K.A."/>
            <person name="Xavier R.J."/>
            <person name="Alm E.J."/>
        </authorList>
    </citation>
    <scope>NUCLEOTIDE SEQUENCE [LARGE SCALE GENOMIC DNA]</scope>
    <source>
        <strain evidence="10 11">BIOML-A16</strain>
    </source>
</reference>
<sequence length="1034" mass="112427">MNLQTFINRPILSGVLSVFVVLLGIIGLVQLPVEQFPEIAPPTVRVSATYTGANAETLQKAVIAPLEEAINGVENINYMTSSATNNGTATINIYFRQGTDPDMAAVNVQNRIASAQGVLPAEVIRSGITVRKSQNSTAKIVALYSPDNSFDQKFLYNYFKINIEPRLARIPGVGDITVFGSDYSLRIWLDAEKMSSYGLVPADITAVLDEQNIEAPTGTLGADMDNTFQYVLKYRGRYEDEQDFGNLVIKSLSDGSVLRLKDVAEVELGALNYATKNELIGHPGTNCMIAQAPGSNANEIVKAIDEVIRDAAAELPQGMELVDLMSIKSFLDASVHNVIETLIEAILLVIFIVWLFLRNFRSTIIPAVAIIVSLIGTFAFLYFAGMSVNMLTLFALVLVIGTVVDDAIVVVEAVQSRFDNGCRSPHQATVEAMQGIGRPLVTTSLVFMAVFIPVCFIGGATGKFYTQFGLTMAVAVCISTFNALTLSPALCVLLMKPTAVMERTSRFAAAYDAAFQGMIRKYKNSVLSLLRHKWLSATLLLAVACGFFYLLHVTKTGLVPDEDTGTIVVDVQAAPGTSLAQTERILKSIEDRIKDTPQFQIYSKSIGMGMLAGQGPSNGTFIIRLKPWNQRTGSNDDNRSVINDLYHRLSDITDARIMVFAQPIIAGYGVTNGFEVHVQDRRGSSVEELQRHAQAFIAALGERPEIARAQTSFDSRYPQYRVEVDAAVCKRAGVSPSDVLDALSGYIGGVYSSNINRFSKLYRVMVQASPEYRTDVRSLDGLFVRTASGEMSPISRYVTLTRVYGPESLSRFNLFPSIAVNGTPATGYSSGQALNAIREVASQTLPSGYGYEFGAMSREEASAGNTSSWVFGICIVFIYLILCALYESLFIPLAVILSIPFGLFGSFLFAKLFGIENNIYMQTGIIMLIGLLAKTAILQTEYASECRSRGMSITASAVAAAVARLRPILMTSLTMIFGLLPMIFSTGVGCNGSRSLAVGTIGGMLVGTVSLLLFVPFLFIVFRHIEEKTMPENK</sequence>
<comment type="subcellular location">
    <subcellularLocation>
        <location evidence="1">Cell inner membrane</location>
        <topology evidence="1">Multi-pass membrane protein</topology>
    </subcellularLocation>
</comment>
<name>A0AA44APK8_9BACT</name>
<evidence type="ECO:0000256" key="7">
    <source>
        <dbReference type="ARBA" id="ARBA00022989"/>
    </source>
</evidence>
<dbReference type="Gene3D" id="3.30.70.1440">
    <property type="entry name" value="Multidrug efflux transporter AcrB pore domain"/>
    <property type="match status" value="1"/>
</dbReference>
<proteinExistence type="inferred from homology"/>
<keyword evidence="5" id="KW-0997">Cell inner membrane</keyword>
<gene>
    <name evidence="10" type="ORF">GMD92_11950</name>
</gene>
<feature type="transmembrane region" description="Helical" evidence="9">
    <location>
        <begin position="534"/>
        <end position="551"/>
    </location>
</feature>